<sequence>MITLTLDQQRTIALLRKGIATTQLLAIMSWGIVQLIRGADFFSAFTLLPLMALFFLLLMQAYAKSIVAWRFSGLLFVAVFVLSYKFLFDREPYLHTHFSLAFSIICVTGESLLIRKKIDFVIAAIATWAIVFPLTENLSGSSDQTYIAVLFVSSISLGLINNRTYWQSLEDTLAGEAHYRMIAETDYLTSIYNRRALMEKLKTFTETRPGGFFLMIDVDDFKKINDAHGHDVGDQVLCAMASCFRAVEGSAVYGRIGGEEFAVVIDTLSEQTALAYAQRLLDAVRHGEWSPVGFTISAGLVPFAKGEPLSDILVRGDRCLYRAKHTGKNRVSTTC</sequence>
<keyword evidence="3" id="KW-0472">Membrane</keyword>
<dbReference type="SUPFAM" id="SSF55073">
    <property type="entry name" value="Nucleotide cyclase"/>
    <property type="match status" value="1"/>
</dbReference>
<evidence type="ECO:0000313" key="6">
    <source>
        <dbReference type="Proteomes" id="UP000032068"/>
    </source>
</evidence>
<dbReference type="AlphaFoldDB" id="A0A0D0KB69"/>
<accession>A0A0D0KB69</accession>
<comment type="catalytic activity">
    <reaction evidence="2">
        <text>2 GTP = 3',3'-c-di-GMP + 2 diphosphate</text>
        <dbReference type="Rhea" id="RHEA:24898"/>
        <dbReference type="ChEBI" id="CHEBI:33019"/>
        <dbReference type="ChEBI" id="CHEBI:37565"/>
        <dbReference type="ChEBI" id="CHEBI:58805"/>
        <dbReference type="EC" id="2.7.7.65"/>
    </reaction>
</comment>
<evidence type="ECO:0000313" key="5">
    <source>
        <dbReference type="EMBL" id="KIQ06176.1"/>
    </source>
</evidence>
<name>A0A0D0KB69_9PSED</name>
<evidence type="ECO:0000256" key="1">
    <source>
        <dbReference type="ARBA" id="ARBA00012528"/>
    </source>
</evidence>
<feature type="transmembrane region" description="Helical" evidence="3">
    <location>
        <begin position="66"/>
        <end position="87"/>
    </location>
</feature>
<feature type="transmembrane region" description="Helical" evidence="3">
    <location>
        <begin position="93"/>
        <end position="113"/>
    </location>
</feature>
<evidence type="ECO:0000259" key="4">
    <source>
        <dbReference type="PROSITE" id="PS50887"/>
    </source>
</evidence>
<feature type="transmembrane region" description="Helical" evidence="3">
    <location>
        <begin position="12"/>
        <end position="33"/>
    </location>
</feature>
<keyword evidence="3" id="KW-0812">Transmembrane</keyword>
<gene>
    <name evidence="5" type="ORF">RU08_01935</name>
</gene>
<evidence type="ECO:0000256" key="3">
    <source>
        <dbReference type="SAM" id="Phobius"/>
    </source>
</evidence>
<proteinExistence type="predicted"/>
<dbReference type="GO" id="GO:0005886">
    <property type="term" value="C:plasma membrane"/>
    <property type="evidence" value="ECO:0007669"/>
    <property type="project" value="TreeGrafter"/>
</dbReference>
<dbReference type="PROSITE" id="PS50887">
    <property type="entry name" value="GGDEF"/>
    <property type="match status" value="1"/>
</dbReference>
<dbReference type="EC" id="2.7.7.65" evidence="1"/>
<dbReference type="OrthoDB" id="9812260at2"/>
<feature type="transmembrane region" description="Helical" evidence="3">
    <location>
        <begin position="39"/>
        <end position="59"/>
    </location>
</feature>
<dbReference type="GO" id="GO:0043709">
    <property type="term" value="P:cell adhesion involved in single-species biofilm formation"/>
    <property type="evidence" value="ECO:0007669"/>
    <property type="project" value="TreeGrafter"/>
</dbReference>
<dbReference type="Pfam" id="PF00990">
    <property type="entry name" value="GGDEF"/>
    <property type="match status" value="1"/>
</dbReference>
<dbReference type="Proteomes" id="UP000032068">
    <property type="component" value="Unassembled WGS sequence"/>
</dbReference>
<evidence type="ECO:0000256" key="2">
    <source>
        <dbReference type="ARBA" id="ARBA00034247"/>
    </source>
</evidence>
<dbReference type="PANTHER" id="PTHR45138">
    <property type="entry name" value="REGULATORY COMPONENTS OF SENSORY TRANSDUCTION SYSTEM"/>
    <property type="match status" value="1"/>
</dbReference>
<comment type="caution">
    <text evidence="5">The sequence shown here is derived from an EMBL/GenBank/DDBJ whole genome shotgun (WGS) entry which is preliminary data.</text>
</comment>
<protein>
    <recommendedName>
        <fullName evidence="1">diguanylate cyclase</fullName>
        <ecNumber evidence="1">2.7.7.65</ecNumber>
    </recommendedName>
</protein>
<dbReference type="InterPro" id="IPR029787">
    <property type="entry name" value="Nucleotide_cyclase"/>
</dbReference>
<dbReference type="SMART" id="SM00267">
    <property type="entry name" value="GGDEF"/>
    <property type="match status" value="1"/>
</dbReference>
<dbReference type="RefSeq" id="WP_042552105.1">
    <property type="nucleotide sequence ID" value="NZ_JXQW01000003.1"/>
</dbReference>
<dbReference type="GO" id="GO:0052621">
    <property type="term" value="F:diguanylate cyclase activity"/>
    <property type="evidence" value="ECO:0007669"/>
    <property type="project" value="UniProtKB-EC"/>
</dbReference>
<feature type="domain" description="GGDEF" evidence="4">
    <location>
        <begin position="209"/>
        <end position="335"/>
    </location>
</feature>
<dbReference type="EMBL" id="JXQW01000003">
    <property type="protein sequence ID" value="KIQ06176.1"/>
    <property type="molecule type" value="Genomic_DNA"/>
</dbReference>
<dbReference type="InterPro" id="IPR043128">
    <property type="entry name" value="Rev_trsase/Diguanyl_cyclase"/>
</dbReference>
<organism evidence="5 6">
    <name type="scientific">Pseudomonas fulva</name>
    <dbReference type="NCBI Taxonomy" id="47880"/>
    <lineage>
        <taxon>Bacteria</taxon>
        <taxon>Pseudomonadati</taxon>
        <taxon>Pseudomonadota</taxon>
        <taxon>Gammaproteobacteria</taxon>
        <taxon>Pseudomonadales</taxon>
        <taxon>Pseudomonadaceae</taxon>
        <taxon>Pseudomonas</taxon>
    </lineage>
</organism>
<dbReference type="Gene3D" id="3.30.70.270">
    <property type="match status" value="1"/>
</dbReference>
<keyword evidence="3" id="KW-1133">Transmembrane helix</keyword>
<dbReference type="NCBIfam" id="TIGR00254">
    <property type="entry name" value="GGDEF"/>
    <property type="match status" value="1"/>
</dbReference>
<dbReference type="InterPro" id="IPR000160">
    <property type="entry name" value="GGDEF_dom"/>
</dbReference>
<dbReference type="PANTHER" id="PTHR45138:SF9">
    <property type="entry name" value="DIGUANYLATE CYCLASE DGCM-RELATED"/>
    <property type="match status" value="1"/>
</dbReference>
<dbReference type="GO" id="GO:1902201">
    <property type="term" value="P:negative regulation of bacterial-type flagellum-dependent cell motility"/>
    <property type="evidence" value="ECO:0007669"/>
    <property type="project" value="TreeGrafter"/>
</dbReference>
<reference evidence="5 6" key="1">
    <citation type="submission" date="2014-12" db="EMBL/GenBank/DDBJ databases">
        <title>16Stimator: statistical estimation of ribosomal gene copy numbers from draft genome assemblies.</title>
        <authorList>
            <person name="Perisin M.A."/>
            <person name="Vetter M."/>
            <person name="Gilbert J.A."/>
            <person name="Bergelson J."/>
        </authorList>
    </citation>
    <scope>NUCLEOTIDE SEQUENCE [LARGE SCALE GENOMIC DNA]</scope>
    <source>
        <strain evidence="5 6">MEJ086</strain>
    </source>
</reference>
<dbReference type="InterPro" id="IPR050469">
    <property type="entry name" value="Diguanylate_Cyclase"/>
</dbReference>
<dbReference type="CDD" id="cd01949">
    <property type="entry name" value="GGDEF"/>
    <property type="match status" value="1"/>
</dbReference>